<dbReference type="Gene3D" id="3.40.50.720">
    <property type="entry name" value="NAD(P)-binding Rossmann-like Domain"/>
    <property type="match status" value="2"/>
</dbReference>
<dbReference type="AlphaFoldDB" id="A0A1I4ZEI7"/>
<dbReference type="OrthoDB" id="9793626at2"/>
<gene>
    <name evidence="7" type="ORF">SAMN04488056_10166</name>
</gene>
<dbReference type="PANTHER" id="PTHR42938:SF22">
    <property type="entry name" value="D-3-PHOSPHOGLYCERATE DEHYDROGENASE"/>
    <property type="match status" value="1"/>
</dbReference>
<organism evidence="7 8">
    <name type="scientific">Cohaesibacter marisflavi</name>
    <dbReference type="NCBI Taxonomy" id="655353"/>
    <lineage>
        <taxon>Bacteria</taxon>
        <taxon>Pseudomonadati</taxon>
        <taxon>Pseudomonadota</taxon>
        <taxon>Alphaproteobacteria</taxon>
        <taxon>Hyphomicrobiales</taxon>
        <taxon>Cohaesibacteraceae</taxon>
    </lineage>
</organism>
<evidence type="ECO:0000256" key="1">
    <source>
        <dbReference type="ARBA" id="ARBA00011881"/>
    </source>
</evidence>
<comment type="similarity">
    <text evidence="4">Belongs to the D-isomer specific 2-hydroxyacid dehydrogenase family.</text>
</comment>
<dbReference type="PANTHER" id="PTHR42938">
    <property type="entry name" value="FORMATE DEHYDROGENASE 1"/>
    <property type="match status" value="1"/>
</dbReference>
<accession>A0A1I4ZEI7</accession>
<evidence type="ECO:0000259" key="5">
    <source>
        <dbReference type="Pfam" id="PF00389"/>
    </source>
</evidence>
<name>A0A1I4ZEI7_9HYPH</name>
<keyword evidence="4" id="KW-0560">Oxidoreductase</keyword>
<keyword evidence="3" id="KW-0007">Acetylation</keyword>
<keyword evidence="2" id="KW-0597">Phosphoprotein</keyword>
<feature type="domain" description="D-isomer specific 2-hydroxyacid dehydrogenase catalytic" evidence="5">
    <location>
        <begin position="4"/>
        <end position="308"/>
    </location>
</feature>
<proteinExistence type="inferred from homology"/>
<protein>
    <submittedName>
        <fullName evidence="7">D-3-phosphoglycerate dehydrogenase</fullName>
    </submittedName>
</protein>
<dbReference type="GO" id="GO:0004617">
    <property type="term" value="F:phosphoglycerate dehydrogenase activity"/>
    <property type="evidence" value="ECO:0007669"/>
    <property type="project" value="TreeGrafter"/>
</dbReference>
<reference evidence="7 8" key="1">
    <citation type="submission" date="2016-10" db="EMBL/GenBank/DDBJ databases">
        <authorList>
            <person name="de Groot N.N."/>
        </authorList>
    </citation>
    <scope>NUCLEOTIDE SEQUENCE [LARGE SCALE GENOMIC DNA]</scope>
    <source>
        <strain evidence="7 8">CGMCC 1.9157</strain>
    </source>
</reference>
<dbReference type="Proteomes" id="UP000199236">
    <property type="component" value="Unassembled WGS sequence"/>
</dbReference>
<evidence type="ECO:0000313" key="8">
    <source>
        <dbReference type="Proteomes" id="UP000199236"/>
    </source>
</evidence>
<evidence type="ECO:0000313" key="7">
    <source>
        <dbReference type="EMBL" id="SFN48695.1"/>
    </source>
</evidence>
<dbReference type="STRING" id="655353.SAMN04488056_10166"/>
<dbReference type="SUPFAM" id="SSF51735">
    <property type="entry name" value="NAD(P)-binding Rossmann-fold domains"/>
    <property type="match status" value="1"/>
</dbReference>
<dbReference type="GO" id="GO:0051287">
    <property type="term" value="F:NAD binding"/>
    <property type="evidence" value="ECO:0007669"/>
    <property type="project" value="InterPro"/>
</dbReference>
<evidence type="ECO:0000256" key="2">
    <source>
        <dbReference type="ARBA" id="ARBA00022553"/>
    </source>
</evidence>
<keyword evidence="8" id="KW-1185">Reference proteome</keyword>
<evidence type="ECO:0000256" key="3">
    <source>
        <dbReference type="ARBA" id="ARBA00022990"/>
    </source>
</evidence>
<dbReference type="Pfam" id="PF00389">
    <property type="entry name" value="2-Hacid_dh"/>
    <property type="match status" value="1"/>
</dbReference>
<evidence type="ECO:0000259" key="6">
    <source>
        <dbReference type="Pfam" id="PF02826"/>
    </source>
</evidence>
<comment type="subunit">
    <text evidence="1">Homotetramer.</text>
</comment>
<dbReference type="SUPFAM" id="SSF52283">
    <property type="entry name" value="Formate/glycerate dehydrogenase catalytic domain-like"/>
    <property type="match status" value="1"/>
</dbReference>
<dbReference type="RefSeq" id="WP_090067709.1">
    <property type="nucleotide sequence ID" value="NZ_FOVR01000001.1"/>
</dbReference>
<evidence type="ECO:0000256" key="4">
    <source>
        <dbReference type="RuleBase" id="RU003719"/>
    </source>
</evidence>
<feature type="domain" description="D-isomer specific 2-hydroxyacid dehydrogenase NAD-binding" evidence="6">
    <location>
        <begin position="104"/>
        <end position="276"/>
    </location>
</feature>
<sequence>MKCLIIQPIHEIGHAMLRDAGIEPVMCPSPDMETVIKMIPGCDAVITRDAGFSAEAAVASDKLKVIIVHGAGHDAVNKEAASEKGILVCNTPGQNSRSVSELAVGLILSCLRHIPEANRAERAGEKGIRERETYTELTGKTALIVGWGTIGRGLGHMLKAAFDMTILVYSPRAPQVDGFERVTSLEEGLAKADVISLHTPMRPETANMICKASLAKTKPGAVLINTARAGLVNESDLAEAILSGQISAAALDVYSHDAPTGPLAETGHVIFTPHLGGTTTEAMKRMAIGSVGHLLKALSGERPETAVNEPKL</sequence>
<dbReference type="Pfam" id="PF02826">
    <property type="entry name" value="2-Hacid_dh_C"/>
    <property type="match status" value="1"/>
</dbReference>
<dbReference type="EMBL" id="FOVR01000001">
    <property type="protein sequence ID" value="SFN48695.1"/>
    <property type="molecule type" value="Genomic_DNA"/>
</dbReference>
<dbReference type="InterPro" id="IPR006140">
    <property type="entry name" value="D-isomer_DH_NAD-bd"/>
</dbReference>
<dbReference type="InterPro" id="IPR036291">
    <property type="entry name" value="NAD(P)-bd_dom_sf"/>
</dbReference>
<dbReference type="CDD" id="cd12173">
    <property type="entry name" value="PGDH_4"/>
    <property type="match status" value="1"/>
</dbReference>
<dbReference type="InterPro" id="IPR006139">
    <property type="entry name" value="D-isomer_2_OHA_DH_cat_dom"/>
</dbReference>